<comment type="caution">
    <text evidence="1">The sequence shown here is derived from an EMBL/GenBank/DDBJ whole genome shotgun (WGS) entry which is preliminary data.</text>
</comment>
<keyword evidence="2" id="KW-1185">Reference proteome</keyword>
<protein>
    <submittedName>
        <fullName evidence="1">Uncharacterized protein</fullName>
    </submittedName>
</protein>
<dbReference type="EMBL" id="ACHA02000013">
    <property type="protein sequence ID" value="EFK55777.1"/>
    <property type="molecule type" value="Genomic_DNA"/>
</dbReference>
<dbReference type="GeneID" id="95428783"/>
<dbReference type="Proteomes" id="UP000006258">
    <property type="component" value="Unassembled WGS sequence"/>
</dbReference>
<reference evidence="1" key="1">
    <citation type="submission" date="2010-07" db="EMBL/GenBank/DDBJ databases">
        <authorList>
            <person name="Muzny D."/>
            <person name="Qin X."/>
            <person name="Buhay C."/>
            <person name="Dugan-Rocha S."/>
            <person name="Ding Y."/>
            <person name="Chen G."/>
            <person name="Hawes A."/>
            <person name="Holder M."/>
            <person name="Jhangiani S."/>
            <person name="Johnson A."/>
            <person name="Khan Z."/>
            <person name="Li Z."/>
            <person name="Liu W."/>
            <person name="Liu X."/>
            <person name="Perez L."/>
            <person name="Shen H."/>
            <person name="Wang Q."/>
            <person name="Watt J."/>
            <person name="Xi L."/>
            <person name="Xin Y."/>
            <person name="Zhou J."/>
            <person name="Deng J."/>
            <person name="Jiang H."/>
            <person name="Liu Y."/>
            <person name="Qu J."/>
            <person name="Song X.-Z."/>
            <person name="Zhang L."/>
            <person name="Villasana D."/>
            <person name="Johnson A."/>
            <person name="Liu J."/>
            <person name="Liyanage D."/>
            <person name="Lorensuhewa L."/>
            <person name="Robinson T."/>
            <person name="Song A."/>
            <person name="Song B.-B."/>
            <person name="Dinh H."/>
            <person name="Thornton R."/>
            <person name="Coyle M."/>
            <person name="Francisco L."/>
            <person name="Jackson L."/>
            <person name="Javaid M."/>
            <person name="Korchina V."/>
            <person name="Kovar C."/>
            <person name="Mata R."/>
            <person name="Mathew T."/>
            <person name="Ngo R."/>
            <person name="Nguyen L."/>
            <person name="Nguyen N."/>
            <person name="Okwuonu G."/>
            <person name="Ongeri F."/>
            <person name="Pham C."/>
            <person name="Simmons D."/>
            <person name="Wilczek-Boney K."/>
            <person name="Hale W."/>
            <person name="Jakkamsetti A."/>
            <person name="Pham P."/>
            <person name="Ruth R."/>
            <person name="San Lucas F."/>
            <person name="Warren J."/>
            <person name="Zhang J."/>
            <person name="Zhao Z."/>
            <person name="Zhou C."/>
            <person name="Zhu D."/>
            <person name="Lee S."/>
            <person name="Bess C."/>
            <person name="Blankenburg K."/>
            <person name="Forbes L."/>
            <person name="Fu Q."/>
            <person name="Gubbala S."/>
            <person name="Hirani K."/>
            <person name="Jayaseelan J.C."/>
            <person name="Lara F."/>
            <person name="Munidasa M."/>
            <person name="Palculict T."/>
            <person name="Patil S."/>
            <person name="Pu L.-L."/>
            <person name="Saada N."/>
            <person name="Tang L."/>
            <person name="Weissenberger G."/>
            <person name="Zhu Y."/>
            <person name="Hemphill L."/>
            <person name="Shang Y."/>
            <person name="Youmans B."/>
            <person name="Ayvaz T."/>
            <person name="Ross M."/>
            <person name="Santibanez J."/>
            <person name="Aqrawi P."/>
            <person name="Gross S."/>
            <person name="Joshi V."/>
            <person name="Fowler G."/>
            <person name="Nazareth L."/>
            <person name="Reid J."/>
            <person name="Worley K."/>
            <person name="Petrosino J."/>
            <person name="Highlander S."/>
            <person name="Gibbs R."/>
        </authorList>
    </citation>
    <scope>NUCLEOTIDE SEQUENCE [LARGE SCALE GENOMIC DNA]</scope>
    <source>
        <strain evidence="1">ATCC 33861</strain>
    </source>
</reference>
<name>D7VTL8_SPHSI</name>
<evidence type="ECO:0000313" key="1">
    <source>
        <dbReference type="EMBL" id="EFK55777.1"/>
    </source>
</evidence>
<evidence type="ECO:0000313" key="2">
    <source>
        <dbReference type="Proteomes" id="UP000006258"/>
    </source>
</evidence>
<dbReference type="RefSeq" id="WP_003001623.1">
    <property type="nucleotide sequence ID" value="NZ_GL379777.1"/>
</dbReference>
<accession>D7VTL8</accession>
<sequence length="63" mass="7560">MINSFITKFSRRKDILMLSIDEEHSLEIKNYIQTLVLIAQWRIDYGESQFDQKIDDLNIQNKV</sequence>
<dbReference type="HOGENOM" id="CLU_2883623_0_0_10"/>
<dbReference type="AlphaFoldDB" id="D7VTL8"/>
<organism evidence="1 2">
    <name type="scientific">Sphingobacterium spiritivorum ATCC 33861</name>
    <dbReference type="NCBI Taxonomy" id="525373"/>
    <lineage>
        <taxon>Bacteria</taxon>
        <taxon>Pseudomonadati</taxon>
        <taxon>Bacteroidota</taxon>
        <taxon>Sphingobacteriia</taxon>
        <taxon>Sphingobacteriales</taxon>
        <taxon>Sphingobacteriaceae</taxon>
        <taxon>Sphingobacterium</taxon>
    </lineage>
</organism>
<gene>
    <name evidence="1" type="ORF">HMPREF0766_14338</name>
</gene>
<proteinExistence type="predicted"/>